<organism evidence="1 2">
    <name type="scientific">Castellaniella denitrificans</name>
    <dbReference type="NCBI Taxonomy" id="56119"/>
    <lineage>
        <taxon>Bacteria</taxon>
        <taxon>Pseudomonadati</taxon>
        <taxon>Pseudomonadota</taxon>
        <taxon>Betaproteobacteria</taxon>
        <taxon>Burkholderiales</taxon>
        <taxon>Alcaligenaceae</taxon>
        <taxon>Castellaniella</taxon>
    </lineage>
</organism>
<evidence type="ECO:0000313" key="2">
    <source>
        <dbReference type="Proteomes" id="UP001068379"/>
    </source>
</evidence>
<reference evidence="1" key="1">
    <citation type="submission" date="2022-12" db="EMBL/GenBank/DDBJ databases">
        <title>Bacterial isolates from different developmental stages of Nematostella vectensis.</title>
        <authorList>
            <person name="Fraune S."/>
        </authorList>
    </citation>
    <scope>NUCLEOTIDE SEQUENCE</scope>
    <source>
        <strain evidence="1">G21619-S1</strain>
    </source>
</reference>
<accession>A0ABT4M088</accession>
<comment type="caution">
    <text evidence="1">The sequence shown here is derived from an EMBL/GenBank/DDBJ whole genome shotgun (WGS) entry which is preliminary data.</text>
</comment>
<evidence type="ECO:0000313" key="1">
    <source>
        <dbReference type="EMBL" id="MCZ4328722.1"/>
    </source>
</evidence>
<dbReference type="EMBL" id="JAPWHE010000001">
    <property type="protein sequence ID" value="MCZ4328722.1"/>
    <property type="molecule type" value="Genomic_DNA"/>
</dbReference>
<sequence length="194" mass="22387">MAELTPPAPILVLDACVMMSGLQRRLMLALGACGIFHPAWSERIGDEWKRNARRIWDIPAENLQADWDTMQSAFPGAMAHEIERYEQGLRYSDPRDWHVIAVAREMRERHPDSPVEILTLNLKDFNRSELRRLGLSALTPDRKLAAWWPAHETHIRREIAELDAADPSPGRTRLPMRERLSRERLLLLGRLLST</sequence>
<dbReference type="RefSeq" id="WP_269356188.1">
    <property type="nucleotide sequence ID" value="NZ_JAPWHE010000001.1"/>
</dbReference>
<name>A0ABT4M088_9BURK</name>
<proteinExistence type="predicted"/>
<gene>
    <name evidence="1" type="ORF">O4H32_01985</name>
</gene>
<keyword evidence="2" id="KW-1185">Reference proteome</keyword>
<protein>
    <submittedName>
        <fullName evidence="1">PIN domain-containing protein</fullName>
    </submittedName>
</protein>
<dbReference type="Proteomes" id="UP001068379">
    <property type="component" value="Unassembled WGS sequence"/>
</dbReference>